<evidence type="ECO:0000256" key="2">
    <source>
        <dbReference type="ARBA" id="ARBA00022649"/>
    </source>
</evidence>
<evidence type="ECO:0000259" key="9">
    <source>
        <dbReference type="Pfam" id="PF01850"/>
    </source>
</evidence>
<evidence type="ECO:0000256" key="1">
    <source>
        <dbReference type="ARBA" id="ARBA00001946"/>
    </source>
</evidence>
<feature type="binding site" evidence="8">
    <location>
        <position position="6"/>
    </location>
    <ligand>
        <name>Mg(2+)</name>
        <dbReference type="ChEBI" id="CHEBI:18420"/>
    </ligand>
</feature>
<comment type="cofactor">
    <cofactor evidence="1 8">
        <name>Mg(2+)</name>
        <dbReference type="ChEBI" id="CHEBI:18420"/>
    </cofactor>
</comment>
<keyword evidence="3 8" id="KW-0540">Nuclease</keyword>
<name>A0A975MLK3_9GAMM</name>
<dbReference type="HAMAP" id="MF_00265">
    <property type="entry name" value="VapC_Nob1"/>
    <property type="match status" value="1"/>
</dbReference>
<sequence length="139" mass="15690">MNYLLDTCVLSELIKPQPNQNVATWIEKIQECHLYISALTMGEIQKGISRLENSKKKQSLQIWLEQDLAARFSGRILSVDAEISLEWGNMQGQAIRSGTTLPVIDSLIAATAKCHNLTLVTRNLEDFKNLPINLNNPWL</sequence>
<evidence type="ECO:0000256" key="6">
    <source>
        <dbReference type="ARBA" id="ARBA00022842"/>
    </source>
</evidence>
<evidence type="ECO:0000256" key="5">
    <source>
        <dbReference type="ARBA" id="ARBA00022801"/>
    </source>
</evidence>
<dbReference type="InterPro" id="IPR050556">
    <property type="entry name" value="Type_II_TA_system_RNase"/>
</dbReference>
<comment type="similarity">
    <text evidence="7 8">Belongs to the PINc/VapC protein family.</text>
</comment>
<dbReference type="KEGG" id="mpad:KEF85_10480"/>
<keyword evidence="11" id="KW-1185">Reference proteome</keyword>
<evidence type="ECO:0000313" key="10">
    <source>
        <dbReference type="EMBL" id="QWF69795.1"/>
    </source>
</evidence>
<dbReference type="InterPro" id="IPR022907">
    <property type="entry name" value="VapC_family"/>
</dbReference>
<proteinExistence type="inferred from homology"/>
<dbReference type="AlphaFoldDB" id="A0A975MLK3"/>
<keyword evidence="2 8" id="KW-1277">Toxin-antitoxin system</keyword>
<evidence type="ECO:0000256" key="4">
    <source>
        <dbReference type="ARBA" id="ARBA00022723"/>
    </source>
</evidence>
<organism evidence="10 11">
    <name type="scientific">Methylomonas paludis</name>
    <dbReference type="NCBI Taxonomy" id="1173101"/>
    <lineage>
        <taxon>Bacteria</taxon>
        <taxon>Pseudomonadati</taxon>
        <taxon>Pseudomonadota</taxon>
        <taxon>Gammaproteobacteria</taxon>
        <taxon>Methylococcales</taxon>
        <taxon>Methylococcaceae</taxon>
        <taxon>Methylomonas</taxon>
    </lineage>
</organism>
<dbReference type="GO" id="GO:0016787">
    <property type="term" value="F:hydrolase activity"/>
    <property type="evidence" value="ECO:0007669"/>
    <property type="project" value="UniProtKB-KW"/>
</dbReference>
<protein>
    <recommendedName>
        <fullName evidence="8">Ribonuclease VapC</fullName>
        <shortName evidence="8">RNase VapC</shortName>
        <ecNumber evidence="8">3.1.-.-</ecNumber>
    </recommendedName>
    <alternativeName>
        <fullName evidence="8">Toxin VapC</fullName>
    </alternativeName>
</protein>
<evidence type="ECO:0000256" key="7">
    <source>
        <dbReference type="ARBA" id="ARBA00038093"/>
    </source>
</evidence>
<dbReference type="RefSeq" id="WP_215580268.1">
    <property type="nucleotide sequence ID" value="NZ_CP073754.1"/>
</dbReference>
<keyword evidence="5 8" id="KW-0378">Hydrolase</keyword>
<evidence type="ECO:0000256" key="3">
    <source>
        <dbReference type="ARBA" id="ARBA00022722"/>
    </source>
</evidence>
<gene>
    <name evidence="8" type="primary">vapC</name>
    <name evidence="10" type="ORF">KEF85_10480</name>
</gene>
<evidence type="ECO:0000313" key="11">
    <source>
        <dbReference type="Proteomes" id="UP000676649"/>
    </source>
</evidence>
<feature type="binding site" evidence="8">
    <location>
        <position position="105"/>
    </location>
    <ligand>
        <name>Mg(2+)</name>
        <dbReference type="ChEBI" id="CHEBI:18420"/>
    </ligand>
</feature>
<dbReference type="Proteomes" id="UP000676649">
    <property type="component" value="Chromosome"/>
</dbReference>
<dbReference type="PANTHER" id="PTHR33653">
    <property type="entry name" value="RIBONUCLEASE VAPC2"/>
    <property type="match status" value="1"/>
</dbReference>
<comment type="function">
    <text evidence="8">Toxic component of a toxin-antitoxin (TA) system. An RNase.</text>
</comment>
<dbReference type="GO" id="GO:0000287">
    <property type="term" value="F:magnesium ion binding"/>
    <property type="evidence" value="ECO:0007669"/>
    <property type="project" value="UniProtKB-UniRule"/>
</dbReference>
<dbReference type="GO" id="GO:0004540">
    <property type="term" value="F:RNA nuclease activity"/>
    <property type="evidence" value="ECO:0007669"/>
    <property type="project" value="InterPro"/>
</dbReference>
<keyword evidence="8" id="KW-0800">Toxin</keyword>
<dbReference type="PANTHER" id="PTHR33653:SF1">
    <property type="entry name" value="RIBONUCLEASE VAPC2"/>
    <property type="match status" value="1"/>
</dbReference>
<dbReference type="GO" id="GO:0090729">
    <property type="term" value="F:toxin activity"/>
    <property type="evidence" value="ECO:0007669"/>
    <property type="project" value="UniProtKB-KW"/>
</dbReference>
<keyword evidence="6 8" id="KW-0460">Magnesium</keyword>
<reference evidence="10" key="1">
    <citation type="submission" date="2021-04" db="EMBL/GenBank/DDBJ databases">
        <title>Draft genome sequence data of methanotrophic Methylovulum sp. strain S1L and Methylomonas sp. strain S2AM isolated from boreal lake water columns.</title>
        <authorList>
            <person name="Rissanen A.J."/>
            <person name="Mangayil R."/>
            <person name="Svenning M.M."/>
            <person name="Khanongnuch R."/>
        </authorList>
    </citation>
    <scope>NUCLEOTIDE SEQUENCE</scope>
    <source>
        <strain evidence="10">S2AM</strain>
    </source>
</reference>
<dbReference type="InterPro" id="IPR002716">
    <property type="entry name" value="PIN_dom"/>
</dbReference>
<evidence type="ECO:0000256" key="8">
    <source>
        <dbReference type="HAMAP-Rule" id="MF_00265"/>
    </source>
</evidence>
<dbReference type="EMBL" id="CP073754">
    <property type="protein sequence ID" value="QWF69795.1"/>
    <property type="molecule type" value="Genomic_DNA"/>
</dbReference>
<feature type="domain" description="PIN" evidence="9">
    <location>
        <begin position="3"/>
        <end position="130"/>
    </location>
</feature>
<accession>A0A975MLK3</accession>
<dbReference type="EC" id="3.1.-.-" evidence="8"/>
<dbReference type="SUPFAM" id="SSF88723">
    <property type="entry name" value="PIN domain-like"/>
    <property type="match status" value="1"/>
</dbReference>
<keyword evidence="4 8" id="KW-0479">Metal-binding</keyword>
<dbReference type="InterPro" id="IPR029060">
    <property type="entry name" value="PIN-like_dom_sf"/>
</dbReference>
<dbReference type="Gene3D" id="3.40.50.1010">
    <property type="entry name" value="5'-nuclease"/>
    <property type="match status" value="1"/>
</dbReference>
<dbReference type="Pfam" id="PF01850">
    <property type="entry name" value="PIN"/>
    <property type="match status" value="1"/>
</dbReference>
<dbReference type="CDD" id="cd18746">
    <property type="entry name" value="PIN_VapC4-5_FitB-like"/>
    <property type="match status" value="1"/>
</dbReference>